<dbReference type="AlphaFoldDB" id="A0A914DSV7"/>
<dbReference type="WBParaSite" id="ACRNAN_scaffold3532.g24728.t1">
    <property type="protein sequence ID" value="ACRNAN_scaffold3532.g24728.t1"/>
    <property type="gene ID" value="ACRNAN_scaffold3532.g24728"/>
</dbReference>
<protein>
    <submittedName>
        <fullName evidence="3">Uncharacterized protein</fullName>
    </submittedName>
</protein>
<reference evidence="3" key="1">
    <citation type="submission" date="2022-11" db="UniProtKB">
        <authorList>
            <consortium name="WormBaseParasite"/>
        </authorList>
    </citation>
    <scope>IDENTIFICATION</scope>
</reference>
<keyword evidence="1" id="KW-0732">Signal</keyword>
<proteinExistence type="predicted"/>
<feature type="chain" id="PRO_5037954414" evidence="1">
    <location>
        <begin position="20"/>
        <end position="234"/>
    </location>
</feature>
<evidence type="ECO:0000256" key="1">
    <source>
        <dbReference type="SAM" id="SignalP"/>
    </source>
</evidence>
<evidence type="ECO:0000313" key="3">
    <source>
        <dbReference type="WBParaSite" id="ACRNAN_scaffold3532.g24728.t1"/>
    </source>
</evidence>
<dbReference type="Proteomes" id="UP000887540">
    <property type="component" value="Unplaced"/>
</dbReference>
<accession>A0A914DSV7</accession>
<keyword evidence="2" id="KW-1185">Reference proteome</keyword>
<feature type="signal peptide" evidence="1">
    <location>
        <begin position="1"/>
        <end position="19"/>
    </location>
</feature>
<evidence type="ECO:0000313" key="2">
    <source>
        <dbReference type="Proteomes" id="UP000887540"/>
    </source>
</evidence>
<sequence length="234" mass="25584">MYLFPILLMVVSHFVMVSSTNTRVLTCTDEEKSGKVTIVDANSTLLIGKQDEKSKKFLVRVPKIDKQIIFNNPVDHSVQQPSIDGTGIIIINKVSPQVIRQLEGIFKGSVDKPATYDQIQRILQATTSIDRYHSNIGYVSKNLKQADPAHPNLYFKGVPCLGVQVACIGTGTFDGPTLQHFNNVAAILSCGTSAHLIQAQELHDTYLKSDGSPVSVNDLQEFQISKKCEGAIGA</sequence>
<name>A0A914DSV7_9BILA</name>
<organism evidence="2 3">
    <name type="scientific">Acrobeloides nanus</name>
    <dbReference type="NCBI Taxonomy" id="290746"/>
    <lineage>
        <taxon>Eukaryota</taxon>
        <taxon>Metazoa</taxon>
        <taxon>Ecdysozoa</taxon>
        <taxon>Nematoda</taxon>
        <taxon>Chromadorea</taxon>
        <taxon>Rhabditida</taxon>
        <taxon>Tylenchina</taxon>
        <taxon>Cephalobomorpha</taxon>
        <taxon>Cephaloboidea</taxon>
        <taxon>Cephalobidae</taxon>
        <taxon>Acrobeloides</taxon>
    </lineage>
</organism>